<organism evidence="2 3">
    <name type="scientific">Trametes coccinea (strain BRFM310)</name>
    <name type="common">Pycnoporus coccineus</name>
    <dbReference type="NCBI Taxonomy" id="1353009"/>
    <lineage>
        <taxon>Eukaryota</taxon>
        <taxon>Fungi</taxon>
        <taxon>Dikarya</taxon>
        <taxon>Basidiomycota</taxon>
        <taxon>Agaricomycotina</taxon>
        <taxon>Agaricomycetes</taxon>
        <taxon>Polyporales</taxon>
        <taxon>Polyporaceae</taxon>
        <taxon>Trametes</taxon>
    </lineage>
</organism>
<reference evidence="2 3" key="1">
    <citation type="journal article" date="2015" name="Biotechnol. Biofuels">
        <title>Enhanced degradation of softwood versus hardwood by the white-rot fungus Pycnoporus coccineus.</title>
        <authorList>
            <person name="Couturier M."/>
            <person name="Navarro D."/>
            <person name="Chevret D."/>
            <person name="Henrissat B."/>
            <person name="Piumi F."/>
            <person name="Ruiz-Duenas F.J."/>
            <person name="Martinez A.T."/>
            <person name="Grigoriev I.V."/>
            <person name="Riley R."/>
            <person name="Lipzen A."/>
            <person name="Berrin J.G."/>
            <person name="Master E.R."/>
            <person name="Rosso M.N."/>
        </authorList>
    </citation>
    <scope>NUCLEOTIDE SEQUENCE [LARGE SCALE GENOMIC DNA]</scope>
    <source>
        <strain evidence="2 3">BRFM310</strain>
    </source>
</reference>
<keyword evidence="1" id="KW-1133">Transmembrane helix</keyword>
<gene>
    <name evidence="2" type="ORF">PYCCODRAFT_909638</name>
</gene>
<dbReference type="EMBL" id="KZ084133">
    <property type="protein sequence ID" value="OSC98904.1"/>
    <property type="molecule type" value="Genomic_DNA"/>
</dbReference>
<evidence type="ECO:0000256" key="1">
    <source>
        <dbReference type="SAM" id="Phobius"/>
    </source>
</evidence>
<accession>A0A1Y2ICL8</accession>
<dbReference type="Proteomes" id="UP000193067">
    <property type="component" value="Unassembled WGS sequence"/>
</dbReference>
<keyword evidence="1" id="KW-0812">Transmembrane</keyword>
<evidence type="ECO:0000313" key="3">
    <source>
        <dbReference type="Proteomes" id="UP000193067"/>
    </source>
</evidence>
<evidence type="ECO:0000313" key="2">
    <source>
        <dbReference type="EMBL" id="OSC98904.1"/>
    </source>
</evidence>
<feature type="transmembrane region" description="Helical" evidence="1">
    <location>
        <begin position="20"/>
        <end position="42"/>
    </location>
</feature>
<proteinExistence type="predicted"/>
<name>A0A1Y2ICL8_TRAC3</name>
<protein>
    <submittedName>
        <fullName evidence="2">Uncharacterized protein</fullName>
    </submittedName>
</protein>
<keyword evidence="1" id="KW-0472">Membrane</keyword>
<keyword evidence="3" id="KW-1185">Reference proteome</keyword>
<dbReference type="AlphaFoldDB" id="A0A1Y2ICL8"/>
<sequence length="76" mass="8347">MNLSSMHRLSSRSDAVSHCYQICFAFLYFAFPIPLLFAHALFAPVCRCSPIVSSTAAVEDILPSPSISELSAFCEM</sequence>